<dbReference type="Proteomes" id="UP000004846">
    <property type="component" value="Unassembled WGS sequence"/>
</dbReference>
<dbReference type="RefSeq" id="WP_002402357.1">
    <property type="nucleotide sequence ID" value="NZ_GL454464.1"/>
</dbReference>
<evidence type="ECO:0000313" key="2">
    <source>
        <dbReference type="Proteomes" id="UP000004846"/>
    </source>
</evidence>
<accession>A0A125W4W4</accession>
<comment type="caution">
    <text evidence="1">The sequence shown here is derived from an EMBL/GenBank/DDBJ whole genome shotgun (WGS) entry which is preliminary data.</text>
</comment>
<gene>
    <name evidence="1" type="ORF">HMPREF9498_02061</name>
</gene>
<organism evidence="1 2">
    <name type="scientific">Enterococcus faecalis TX4248</name>
    <dbReference type="NCBI Taxonomy" id="749495"/>
    <lineage>
        <taxon>Bacteria</taxon>
        <taxon>Bacillati</taxon>
        <taxon>Bacillota</taxon>
        <taxon>Bacilli</taxon>
        <taxon>Lactobacillales</taxon>
        <taxon>Enterococcaceae</taxon>
        <taxon>Enterococcus</taxon>
    </lineage>
</organism>
<dbReference type="AlphaFoldDB" id="A0A125W4W4"/>
<dbReference type="HOGENOM" id="CLU_3098551_0_0_9"/>
<name>A0A125W4W4_ENTFL</name>
<proteinExistence type="predicted"/>
<dbReference type="EMBL" id="AEBR01000067">
    <property type="protein sequence ID" value="EFM82334.1"/>
    <property type="molecule type" value="Genomic_DNA"/>
</dbReference>
<reference evidence="1 2" key="1">
    <citation type="submission" date="2010-07" db="EMBL/GenBank/DDBJ databases">
        <authorList>
            <person name="Sid Ahmed O."/>
        </authorList>
    </citation>
    <scope>NUCLEOTIDE SEQUENCE [LARGE SCALE GENOMIC DNA]</scope>
    <source>
        <strain evidence="1 2">TX4248</strain>
    </source>
</reference>
<protein>
    <submittedName>
        <fullName evidence="1">Uncharacterized protein</fullName>
    </submittedName>
</protein>
<evidence type="ECO:0000313" key="1">
    <source>
        <dbReference type="EMBL" id="EFM82334.1"/>
    </source>
</evidence>
<sequence length="53" mass="6432">MSFKEAFKDEYIEIDISNNEEAKAFFEENVYKREREILKKSESFFKCIEEVAE</sequence>